<keyword evidence="4" id="KW-1185">Reference proteome</keyword>
<dbReference type="OrthoDB" id="3794517at2759"/>
<comment type="caution">
    <text evidence="3">The sequence shown here is derived from an EMBL/GenBank/DDBJ whole genome shotgun (WGS) entry which is preliminary data.</text>
</comment>
<accession>A0A317VML4</accession>
<reference evidence="3 4" key="1">
    <citation type="submission" date="2016-12" db="EMBL/GenBank/DDBJ databases">
        <title>The genomes of Aspergillus section Nigri reveals drivers in fungal speciation.</title>
        <authorList>
            <consortium name="DOE Joint Genome Institute"/>
            <person name="Vesth T.C."/>
            <person name="Nybo J."/>
            <person name="Theobald S."/>
            <person name="Brandl J."/>
            <person name="Frisvad J.C."/>
            <person name="Nielsen K.F."/>
            <person name="Lyhne E.K."/>
            <person name="Kogle M.E."/>
            <person name="Kuo A."/>
            <person name="Riley R."/>
            <person name="Clum A."/>
            <person name="Nolan M."/>
            <person name="Lipzen A."/>
            <person name="Salamov A."/>
            <person name="Henrissat B."/>
            <person name="Wiebenga A."/>
            <person name="De Vries R.P."/>
            <person name="Grigoriev I.V."/>
            <person name="Mortensen U.H."/>
            <person name="Andersen M.R."/>
            <person name="Baker S.E."/>
        </authorList>
    </citation>
    <scope>NUCLEOTIDE SEQUENCE [LARGE SCALE GENOMIC DNA]</scope>
    <source>
        <strain evidence="3 4">CBS 117.55</strain>
    </source>
</reference>
<organism evidence="3 4">
    <name type="scientific">Aspergillus heteromorphus CBS 117.55</name>
    <dbReference type="NCBI Taxonomy" id="1448321"/>
    <lineage>
        <taxon>Eukaryota</taxon>
        <taxon>Fungi</taxon>
        <taxon>Dikarya</taxon>
        <taxon>Ascomycota</taxon>
        <taxon>Pezizomycotina</taxon>
        <taxon>Eurotiomycetes</taxon>
        <taxon>Eurotiomycetidae</taxon>
        <taxon>Eurotiales</taxon>
        <taxon>Aspergillaceae</taxon>
        <taxon>Aspergillus</taxon>
        <taxon>Aspergillus subgen. Circumdati</taxon>
    </lineage>
</organism>
<dbReference type="AlphaFoldDB" id="A0A317VML4"/>
<keyword evidence="2" id="KW-1133">Transmembrane helix</keyword>
<feature type="region of interest" description="Disordered" evidence="1">
    <location>
        <begin position="80"/>
        <end position="133"/>
    </location>
</feature>
<sequence>MQSGCGDGGHYTSYSCFCTASSAYFASLISSEVGSSCSNSDSGSEVSTALEVFHSYCLLDGTDGDTLASTATTLSTITSSSSSLSSLSSTSTSTSTLEPAASATAPAASSTSPPTSTTTTTTTNKSSSESLTPGSKVAIGVCVSIAGIALIIAGFFFLRLRRQSQSHNSIMLDSRARTPRELHTPREMSGDVYRRYELADHRSGQNQNQSQVFELAGGH</sequence>
<evidence type="ECO:0000256" key="1">
    <source>
        <dbReference type="SAM" id="MobiDB-lite"/>
    </source>
</evidence>
<dbReference type="EMBL" id="MSFL01000023">
    <property type="protein sequence ID" value="PWY74327.1"/>
    <property type="molecule type" value="Genomic_DNA"/>
</dbReference>
<evidence type="ECO:0000256" key="2">
    <source>
        <dbReference type="SAM" id="Phobius"/>
    </source>
</evidence>
<evidence type="ECO:0000313" key="3">
    <source>
        <dbReference type="EMBL" id="PWY74327.1"/>
    </source>
</evidence>
<keyword evidence="2" id="KW-0812">Transmembrane</keyword>
<feature type="transmembrane region" description="Helical" evidence="2">
    <location>
        <begin position="137"/>
        <end position="158"/>
    </location>
</feature>
<feature type="compositionally biased region" description="Low complexity" evidence="1">
    <location>
        <begin position="80"/>
        <end position="132"/>
    </location>
</feature>
<evidence type="ECO:0000313" key="4">
    <source>
        <dbReference type="Proteomes" id="UP000247233"/>
    </source>
</evidence>
<evidence type="ECO:0008006" key="5">
    <source>
        <dbReference type="Google" id="ProtNLM"/>
    </source>
</evidence>
<proteinExistence type="predicted"/>
<dbReference type="VEuPathDB" id="FungiDB:BO70DRAFT_104506"/>
<keyword evidence="2" id="KW-0472">Membrane</keyword>
<dbReference type="Proteomes" id="UP000247233">
    <property type="component" value="Unassembled WGS sequence"/>
</dbReference>
<gene>
    <name evidence="3" type="ORF">BO70DRAFT_104506</name>
</gene>
<protein>
    <recommendedName>
        <fullName evidence="5">Extracellular membrane protein CFEM domain-containing protein</fullName>
    </recommendedName>
</protein>
<dbReference type="STRING" id="1448321.A0A317VML4"/>
<dbReference type="RefSeq" id="XP_025396974.1">
    <property type="nucleotide sequence ID" value="XM_025537819.1"/>
</dbReference>
<name>A0A317VML4_9EURO</name>
<dbReference type="GeneID" id="37060056"/>